<dbReference type="SUPFAM" id="SSF56059">
    <property type="entry name" value="Glutathione synthetase ATP-binding domain-like"/>
    <property type="match status" value="1"/>
</dbReference>
<proteinExistence type="predicted"/>
<feature type="domain" description="ATP-grasp" evidence="3">
    <location>
        <begin position="147"/>
        <end position="354"/>
    </location>
</feature>
<dbReference type="EMBL" id="BRYA01000297">
    <property type="protein sequence ID" value="GMI46421.1"/>
    <property type="molecule type" value="Genomic_DNA"/>
</dbReference>
<dbReference type="GO" id="GO:0005524">
    <property type="term" value="F:ATP binding"/>
    <property type="evidence" value="ECO:0007669"/>
    <property type="project" value="UniProtKB-UniRule"/>
</dbReference>
<reference evidence="5" key="1">
    <citation type="journal article" date="2023" name="Commun. Biol.">
        <title>Genome analysis of Parmales, the sister group of diatoms, reveals the evolutionary specialization of diatoms from phago-mixotrophs to photoautotrophs.</title>
        <authorList>
            <person name="Ban H."/>
            <person name="Sato S."/>
            <person name="Yoshikawa S."/>
            <person name="Yamada K."/>
            <person name="Nakamura Y."/>
            <person name="Ichinomiya M."/>
            <person name="Sato N."/>
            <person name="Blanc-Mathieu R."/>
            <person name="Endo H."/>
            <person name="Kuwata A."/>
            <person name="Ogata H."/>
        </authorList>
    </citation>
    <scope>NUCLEOTIDE SEQUENCE [LARGE SCALE GENOMIC DNA]</scope>
</reference>
<feature type="region of interest" description="Disordered" evidence="2">
    <location>
        <begin position="414"/>
        <end position="438"/>
    </location>
</feature>
<feature type="compositionally biased region" description="Acidic residues" evidence="2">
    <location>
        <begin position="428"/>
        <end position="438"/>
    </location>
</feature>
<name>A0A9W7LE36_9STRA</name>
<dbReference type="AlphaFoldDB" id="A0A9W7LE36"/>
<accession>A0A9W7LE36</accession>
<keyword evidence="5" id="KW-1185">Reference proteome</keyword>
<keyword evidence="1" id="KW-0067">ATP-binding</keyword>
<evidence type="ECO:0000256" key="1">
    <source>
        <dbReference type="PROSITE-ProRule" id="PRU00409"/>
    </source>
</evidence>
<evidence type="ECO:0000259" key="3">
    <source>
        <dbReference type="PROSITE" id="PS50975"/>
    </source>
</evidence>
<dbReference type="InterPro" id="IPR013815">
    <property type="entry name" value="ATP_grasp_subdomain_1"/>
</dbReference>
<evidence type="ECO:0000256" key="2">
    <source>
        <dbReference type="SAM" id="MobiDB-lite"/>
    </source>
</evidence>
<dbReference type="OrthoDB" id="223552at2759"/>
<dbReference type="InterPro" id="IPR011761">
    <property type="entry name" value="ATP-grasp"/>
</dbReference>
<comment type="caution">
    <text evidence="4">The sequence shown here is derived from an EMBL/GenBank/DDBJ whole genome shotgun (WGS) entry which is preliminary data.</text>
</comment>
<keyword evidence="1" id="KW-0547">Nucleotide-binding</keyword>
<dbReference type="Gene3D" id="3.30.1490.20">
    <property type="entry name" value="ATP-grasp fold, A domain"/>
    <property type="match status" value="1"/>
</dbReference>
<dbReference type="Proteomes" id="UP001165065">
    <property type="component" value="Unassembled WGS sequence"/>
</dbReference>
<dbReference type="PROSITE" id="PS50975">
    <property type="entry name" value="ATP_GRASP"/>
    <property type="match status" value="1"/>
</dbReference>
<gene>
    <name evidence="4" type="ORF">TrCOL_g1218</name>
</gene>
<evidence type="ECO:0000313" key="5">
    <source>
        <dbReference type="Proteomes" id="UP001165065"/>
    </source>
</evidence>
<sequence>MAFVGATMRTSKALGQICMAPKDMVMKQFSKGDKPLRILVTMYNLQLLYTNAIENGLGFWVFYIVKEYFKRRGIPVVLFLKSMKTSTKIEHVINYVKRNKIDCIIPSDISDTFMLSANIDAVKEVCKLALCPSVKTYESFEDKWCTYNFCMDNGIPTPTTKKLDEAKADGLEFPFFLKVSSGTNGGRGVWLIKDQTHLDSVMKEKVNVQCTNDPENSHLAQSPTFGTIVCAEVVYDHGKPLGFWFSQSNSAEDLAGVGKSYIFSCCTKKGAASHVGVEFNDEQWEAVTGIFQKVGVASSYHGMIDIEFIIAGPDNPNATPGSVWLLEFNPRFSGAVHTTLSDLGFLDLYMDVMMGTADREAPIINFCTGNQMRADFREFSPASFYAGNPLIIATARNWKRGPFSDMSIKLKGKAEPAHAAQTEKIVGNDEDGNEPVSL</sequence>
<organism evidence="4 5">
    <name type="scientific">Triparma columacea</name>
    <dbReference type="NCBI Taxonomy" id="722753"/>
    <lineage>
        <taxon>Eukaryota</taxon>
        <taxon>Sar</taxon>
        <taxon>Stramenopiles</taxon>
        <taxon>Ochrophyta</taxon>
        <taxon>Bolidophyceae</taxon>
        <taxon>Parmales</taxon>
        <taxon>Triparmaceae</taxon>
        <taxon>Triparma</taxon>
    </lineage>
</organism>
<evidence type="ECO:0000313" key="4">
    <source>
        <dbReference type="EMBL" id="GMI46421.1"/>
    </source>
</evidence>
<dbReference type="GO" id="GO:0046872">
    <property type="term" value="F:metal ion binding"/>
    <property type="evidence" value="ECO:0007669"/>
    <property type="project" value="InterPro"/>
</dbReference>
<dbReference type="Gene3D" id="3.30.470.20">
    <property type="entry name" value="ATP-grasp fold, B domain"/>
    <property type="match status" value="1"/>
</dbReference>
<protein>
    <recommendedName>
        <fullName evidence="3">ATP-grasp domain-containing protein</fullName>
    </recommendedName>
</protein>